<keyword evidence="1" id="KW-1133">Transmembrane helix</keyword>
<proteinExistence type="predicted"/>
<comment type="caution">
    <text evidence="2">The sequence shown here is derived from an EMBL/GenBank/DDBJ whole genome shotgun (WGS) entry which is preliminary data.</text>
</comment>
<feature type="transmembrane region" description="Helical" evidence="1">
    <location>
        <begin position="25"/>
        <end position="46"/>
    </location>
</feature>
<feature type="transmembrane region" description="Helical" evidence="1">
    <location>
        <begin position="66"/>
        <end position="85"/>
    </location>
</feature>
<dbReference type="AlphaFoldDB" id="A0A814B3V7"/>
<evidence type="ECO:0000313" key="3">
    <source>
        <dbReference type="Proteomes" id="UP000663860"/>
    </source>
</evidence>
<gene>
    <name evidence="2" type="ORF">IZO911_LOCUS13476</name>
</gene>
<evidence type="ECO:0000256" key="1">
    <source>
        <dbReference type="SAM" id="Phobius"/>
    </source>
</evidence>
<dbReference type="EMBL" id="CAJNOE010000108">
    <property type="protein sequence ID" value="CAF0923981.1"/>
    <property type="molecule type" value="Genomic_DNA"/>
</dbReference>
<reference evidence="2" key="1">
    <citation type="submission" date="2021-02" db="EMBL/GenBank/DDBJ databases">
        <authorList>
            <person name="Nowell W R."/>
        </authorList>
    </citation>
    <scope>NUCLEOTIDE SEQUENCE</scope>
</reference>
<protein>
    <submittedName>
        <fullName evidence="2">Uncharacterized protein</fullName>
    </submittedName>
</protein>
<sequence>MTWASIERHILVFSSHRHRFDAHTIPLIFCLIYPILFYTYTIFFYPCEQIFEYQQVLCGSPCFKRTSFILMHIVVPCILVSVIQYKRRI</sequence>
<evidence type="ECO:0000313" key="2">
    <source>
        <dbReference type="EMBL" id="CAF0923981.1"/>
    </source>
</evidence>
<organism evidence="2 3">
    <name type="scientific">Adineta steineri</name>
    <dbReference type="NCBI Taxonomy" id="433720"/>
    <lineage>
        <taxon>Eukaryota</taxon>
        <taxon>Metazoa</taxon>
        <taxon>Spiralia</taxon>
        <taxon>Gnathifera</taxon>
        <taxon>Rotifera</taxon>
        <taxon>Eurotatoria</taxon>
        <taxon>Bdelloidea</taxon>
        <taxon>Adinetida</taxon>
        <taxon>Adinetidae</taxon>
        <taxon>Adineta</taxon>
    </lineage>
</organism>
<name>A0A814B3V7_9BILA</name>
<dbReference type="Proteomes" id="UP000663860">
    <property type="component" value="Unassembled WGS sequence"/>
</dbReference>
<keyword evidence="1" id="KW-0472">Membrane</keyword>
<keyword evidence="1" id="KW-0812">Transmembrane</keyword>
<accession>A0A814B3V7</accession>